<reference evidence="2 3" key="1">
    <citation type="journal article" date="2016" name="Nat. Commun.">
        <title>Thousands of microbial genomes shed light on interconnected biogeochemical processes in an aquifer system.</title>
        <authorList>
            <person name="Anantharaman K."/>
            <person name="Brown C.T."/>
            <person name="Hug L.A."/>
            <person name="Sharon I."/>
            <person name="Castelle C.J."/>
            <person name="Probst A.J."/>
            <person name="Thomas B.C."/>
            <person name="Singh A."/>
            <person name="Wilkins M.J."/>
            <person name="Karaoz U."/>
            <person name="Brodie E.L."/>
            <person name="Williams K.H."/>
            <person name="Hubbard S.S."/>
            <person name="Banfield J.F."/>
        </authorList>
    </citation>
    <scope>NUCLEOTIDE SEQUENCE [LARGE SCALE GENOMIC DNA]</scope>
</reference>
<protein>
    <submittedName>
        <fullName evidence="2">Uncharacterized protein</fullName>
    </submittedName>
</protein>
<feature type="transmembrane region" description="Helical" evidence="1">
    <location>
        <begin position="13"/>
        <end position="34"/>
    </location>
</feature>
<feature type="transmembrane region" description="Helical" evidence="1">
    <location>
        <begin position="361"/>
        <end position="390"/>
    </location>
</feature>
<gene>
    <name evidence="2" type="ORF">A2966_05225</name>
</gene>
<feature type="transmembrane region" description="Helical" evidence="1">
    <location>
        <begin position="283"/>
        <end position="308"/>
    </location>
</feature>
<evidence type="ECO:0000313" key="2">
    <source>
        <dbReference type="EMBL" id="OGK52522.1"/>
    </source>
</evidence>
<keyword evidence="1" id="KW-1133">Transmembrane helix</keyword>
<feature type="transmembrane region" description="Helical" evidence="1">
    <location>
        <begin position="475"/>
        <end position="493"/>
    </location>
</feature>
<feature type="transmembrane region" description="Helical" evidence="1">
    <location>
        <begin position="163"/>
        <end position="181"/>
    </location>
</feature>
<feature type="transmembrane region" description="Helical" evidence="1">
    <location>
        <begin position="433"/>
        <end position="455"/>
    </location>
</feature>
<dbReference type="Proteomes" id="UP000176480">
    <property type="component" value="Unassembled WGS sequence"/>
</dbReference>
<keyword evidence="1" id="KW-0472">Membrane</keyword>
<evidence type="ECO:0000313" key="3">
    <source>
        <dbReference type="Proteomes" id="UP000176480"/>
    </source>
</evidence>
<feature type="transmembrane region" description="Helical" evidence="1">
    <location>
        <begin position="221"/>
        <end position="241"/>
    </location>
</feature>
<accession>A0A1F7JA84</accession>
<comment type="caution">
    <text evidence="2">The sequence shown here is derived from an EMBL/GenBank/DDBJ whole genome shotgun (WGS) entry which is preliminary data.</text>
</comment>
<feature type="transmembrane region" description="Helical" evidence="1">
    <location>
        <begin position="196"/>
        <end position="214"/>
    </location>
</feature>
<sequence>MTIFGYLRKGIRWFSKGFFVVAVFFTIINLFIYLSHDNATPRPSYEASLEKQHKEVYAKMNNPQYSEEDNLINDIYRLVSCKLTGYYCTSHYSDAGKDFQDSYLGFTASLFTAPYAYPVASGTYYVYDSLKNADFIPSAYADEGIGFAGLKPLLGIWKKFRDIAYLILVFILVAIGFMIMFRRKLDPHTVIGIESALPRIVVTLILITFSFPIAGFMIDFMYVLIALMIIGIGHVSGIPGLNPDVLIDKYLQAGPDDIPSLLSGVNGWGFANLWDMFATLPNALIGLFGNTFEVITRLLGSVLAIHFFGGRMLGLFDKTVANIANIEAGGEAGVNVGLTGIFSARLADFGKGLVNSGLAPTVAIIIGLLGFAAFHNLIFGVLIFFTLIFLSFRILFMLFSSYLKILILVLISPLLIMFEAIPGKSAFSKWFKGLFAELLTFPLLIGIFLLGTIIFEVAASGELIKLPFFYKLDTGPFSAILGFGFLFMTPDLIKIAKKLMVPESLPLPDVGPGVFFGGATSAVSGGLGKVSSYASAFHYIKPLQGVVGLVSKGAQEALFGKETPTRR</sequence>
<proteinExistence type="predicted"/>
<dbReference type="EMBL" id="MGAR01000007">
    <property type="protein sequence ID" value="OGK52522.1"/>
    <property type="molecule type" value="Genomic_DNA"/>
</dbReference>
<keyword evidence="1" id="KW-0812">Transmembrane</keyword>
<evidence type="ECO:0000256" key="1">
    <source>
        <dbReference type="SAM" id="Phobius"/>
    </source>
</evidence>
<feature type="transmembrane region" description="Helical" evidence="1">
    <location>
        <begin position="402"/>
        <end position="421"/>
    </location>
</feature>
<name>A0A1F7JA84_9BACT</name>
<dbReference type="AlphaFoldDB" id="A0A1F7JA84"/>
<organism evidence="2 3">
    <name type="scientific">Candidatus Roizmanbacteria bacterium RIFCSPLOWO2_01_FULL_41_22</name>
    <dbReference type="NCBI Taxonomy" id="1802067"/>
    <lineage>
        <taxon>Bacteria</taxon>
        <taxon>Candidatus Roizmaniibacteriota</taxon>
    </lineage>
</organism>